<dbReference type="EMBL" id="JWLW01000066">
    <property type="protein sequence ID" value="KHT44622.1"/>
    <property type="molecule type" value="Genomic_DNA"/>
</dbReference>
<evidence type="ECO:0000313" key="5">
    <source>
        <dbReference type="Proteomes" id="UP000031197"/>
    </source>
</evidence>
<dbReference type="GO" id="GO:0016020">
    <property type="term" value="C:membrane"/>
    <property type="evidence" value="ECO:0007669"/>
    <property type="project" value="TreeGrafter"/>
</dbReference>
<dbReference type="SUPFAM" id="SSF56801">
    <property type="entry name" value="Acetyl-CoA synthetase-like"/>
    <property type="match status" value="1"/>
</dbReference>
<dbReference type="PANTHER" id="PTHR43272:SF33">
    <property type="entry name" value="AMP-BINDING DOMAIN-CONTAINING PROTEIN-RELATED"/>
    <property type="match status" value="1"/>
</dbReference>
<dbReference type="InterPro" id="IPR042099">
    <property type="entry name" value="ANL_N_sf"/>
</dbReference>
<organism evidence="4 5">
    <name type="scientific">Alteromonas marina</name>
    <dbReference type="NCBI Taxonomy" id="203795"/>
    <lineage>
        <taxon>Bacteria</taxon>
        <taxon>Pseudomonadati</taxon>
        <taxon>Pseudomonadota</taxon>
        <taxon>Gammaproteobacteria</taxon>
        <taxon>Alteromonadales</taxon>
        <taxon>Alteromonadaceae</taxon>
        <taxon>Alteromonas/Salinimonas group</taxon>
        <taxon>Alteromonas</taxon>
    </lineage>
</organism>
<dbReference type="PANTHER" id="PTHR43272">
    <property type="entry name" value="LONG-CHAIN-FATTY-ACID--COA LIGASE"/>
    <property type="match status" value="1"/>
</dbReference>
<evidence type="ECO:0000256" key="1">
    <source>
        <dbReference type="ARBA" id="ARBA00022741"/>
    </source>
</evidence>
<dbReference type="PROSITE" id="PS00455">
    <property type="entry name" value="AMP_BINDING"/>
    <property type="match status" value="1"/>
</dbReference>
<keyword evidence="5" id="KW-1185">Reference proteome</keyword>
<keyword evidence="2" id="KW-0067">ATP-binding</keyword>
<dbReference type="GO" id="GO:0004467">
    <property type="term" value="F:long-chain fatty acid-CoA ligase activity"/>
    <property type="evidence" value="ECO:0007669"/>
    <property type="project" value="TreeGrafter"/>
</dbReference>
<feature type="domain" description="AMP-dependent synthetase/ligase" evidence="3">
    <location>
        <begin position="16"/>
        <end position="384"/>
    </location>
</feature>
<dbReference type="InterPro" id="IPR000873">
    <property type="entry name" value="AMP-dep_synth/lig_dom"/>
</dbReference>
<dbReference type="AlphaFoldDB" id="A0A0B3Y0E4"/>
<dbReference type="Proteomes" id="UP000031197">
    <property type="component" value="Unassembled WGS sequence"/>
</dbReference>
<evidence type="ECO:0000313" key="4">
    <source>
        <dbReference type="EMBL" id="KHT44622.1"/>
    </source>
</evidence>
<dbReference type="Pfam" id="PF00501">
    <property type="entry name" value="AMP-binding"/>
    <property type="match status" value="1"/>
</dbReference>
<gene>
    <name evidence="4" type="ORF">RJ41_17340</name>
</gene>
<sequence length="547" mass="61171">MSQLKTPLDYFYYWEEKTPTDIFLRQSLGNGQWEEYSWAEVGERVRKIASFIHSRNLSPQSKIALWSANSADWIMVDLAIMLSGHISVPLFPNQSVKAANHVLKECDVPLMFVGECGQEQKFAEWNTANVTLVGMHGCSIAVDHNLAQIQQTFGLVLSNPKAELDSLMTIVYSSGTTSMPKGVMHLYSAPAKVTPSIAKEFKISREEGYRASLFSFLPLAHMAERALVEFTGLYSNACISFSAGLDYFSDEIVSVQPTFFFAVPRLWDKFKMSVDSKIPPEAQAALSEEDKHKIRYMLGLSRADMILSSSAPLQPKVHQWYLNMGIKVREVYGMTETFATGTGCFEDIPASGTVGKPIGDIVEVKLSDENEILMRSEGMMLGYYRAEEKTLSVLKDGWFHTGDCGTYDESGNLVVTGRKGDEFKTAKGKFIHPVPLEKCFSGVPEIEQFIVVGQGLNQPILLATRSESACSLTNSELRDKLKHYLSKINTTLAPYERISHILITQAAWTIDNGMLTPTLKYHRKTIESCFKPDALKCCENKEEVVFV</sequence>
<dbReference type="InterPro" id="IPR020845">
    <property type="entry name" value="AMP-binding_CS"/>
</dbReference>
<dbReference type="Gene3D" id="3.40.50.12780">
    <property type="entry name" value="N-terminal domain of ligase-like"/>
    <property type="match status" value="1"/>
</dbReference>
<dbReference type="RefSeq" id="WP_039223399.1">
    <property type="nucleotide sequence ID" value="NZ_JWLW01000066.1"/>
</dbReference>
<evidence type="ECO:0000256" key="2">
    <source>
        <dbReference type="ARBA" id="ARBA00022840"/>
    </source>
</evidence>
<dbReference type="Pfam" id="PF23562">
    <property type="entry name" value="AMP-binding_C_3"/>
    <property type="match status" value="1"/>
</dbReference>
<keyword evidence="1" id="KW-0547">Nucleotide-binding</keyword>
<dbReference type="GO" id="GO:0005524">
    <property type="term" value="F:ATP binding"/>
    <property type="evidence" value="ECO:0007669"/>
    <property type="project" value="UniProtKB-KW"/>
</dbReference>
<name>A0A0B3Y0E4_9ALTE</name>
<comment type="caution">
    <text evidence="4">The sequence shown here is derived from an EMBL/GenBank/DDBJ whole genome shotgun (WGS) entry which is preliminary data.</text>
</comment>
<evidence type="ECO:0000259" key="3">
    <source>
        <dbReference type="Pfam" id="PF00501"/>
    </source>
</evidence>
<dbReference type="OrthoDB" id="9803968at2"/>
<protein>
    <recommendedName>
        <fullName evidence="3">AMP-dependent synthetase/ligase domain-containing protein</fullName>
    </recommendedName>
</protein>
<proteinExistence type="predicted"/>
<accession>A0A0B3Y0E4</accession>
<reference evidence="4 5" key="1">
    <citation type="submission" date="2014-12" db="EMBL/GenBank/DDBJ databases">
        <title>Genome sequencing of Alteromonas marina AD001.</title>
        <authorList>
            <person name="Adrian T.G.S."/>
            <person name="Chan K.G."/>
        </authorList>
    </citation>
    <scope>NUCLEOTIDE SEQUENCE [LARGE SCALE GENOMIC DNA]</scope>
    <source>
        <strain evidence="4 5">AD001</strain>
    </source>
</reference>